<dbReference type="Pfam" id="PF13349">
    <property type="entry name" value="DUF4097"/>
    <property type="match status" value="1"/>
</dbReference>
<dbReference type="InterPro" id="IPR025164">
    <property type="entry name" value="Toastrack_DUF4097"/>
</dbReference>
<evidence type="ECO:0000259" key="1">
    <source>
        <dbReference type="Pfam" id="PF13349"/>
    </source>
</evidence>
<organism evidence="2 3">
    <name type="scientific">Plantactinospora endophytica</name>
    <dbReference type="NCBI Taxonomy" id="673535"/>
    <lineage>
        <taxon>Bacteria</taxon>
        <taxon>Bacillati</taxon>
        <taxon>Actinomycetota</taxon>
        <taxon>Actinomycetes</taxon>
        <taxon>Micromonosporales</taxon>
        <taxon>Micromonosporaceae</taxon>
        <taxon>Plantactinospora</taxon>
    </lineage>
</organism>
<dbReference type="EMBL" id="BONW01000020">
    <property type="protein sequence ID" value="GIG89275.1"/>
    <property type="molecule type" value="Genomic_DNA"/>
</dbReference>
<name>A0ABQ4E3K0_9ACTN</name>
<gene>
    <name evidence="2" type="ORF">Pen02_42110</name>
</gene>
<keyword evidence="3" id="KW-1185">Reference proteome</keyword>
<reference evidence="2 3" key="1">
    <citation type="submission" date="2021-01" db="EMBL/GenBank/DDBJ databases">
        <title>Whole genome shotgun sequence of Plantactinospora endophytica NBRC 110450.</title>
        <authorList>
            <person name="Komaki H."/>
            <person name="Tamura T."/>
        </authorList>
    </citation>
    <scope>NUCLEOTIDE SEQUENCE [LARGE SCALE GENOMIC DNA]</scope>
    <source>
        <strain evidence="2 3">NBRC 110450</strain>
    </source>
</reference>
<protein>
    <recommendedName>
        <fullName evidence="1">DUF4097 domain-containing protein</fullName>
    </recommendedName>
</protein>
<evidence type="ECO:0000313" key="3">
    <source>
        <dbReference type="Proteomes" id="UP000646749"/>
    </source>
</evidence>
<feature type="domain" description="DUF4097" evidence="1">
    <location>
        <begin position="70"/>
        <end position="266"/>
    </location>
</feature>
<sequence length="295" mass="31402">MRRQNMSTTFRETAMPVFATPEPISVQVDLPVGDAWITATDRADTVVEVRPRDASSRADVAAAEQTTVEYAAGRLTISAPKNWRRFGLFGTGPSLDLVVHVPSGSSVQAEASWAAFRCEGRLGECRLKTGGAVRLDHTGKLDVESSHGEVVVERVAGSARVTASSGKVRIGEVDGTTEVKNSSGDCWIGRSGGEVRVKTAYGDITVDRALASVTARTAYGSVRVGEMVSGVVDVETSYGGIEVGVPRGTAAWLDVRSRRGRVHNALDTTAKPEGDDETVEVHATSSWGDIMIRRA</sequence>
<comment type="caution">
    <text evidence="2">The sequence shown here is derived from an EMBL/GenBank/DDBJ whole genome shotgun (WGS) entry which is preliminary data.</text>
</comment>
<accession>A0ABQ4E3K0</accession>
<evidence type="ECO:0000313" key="2">
    <source>
        <dbReference type="EMBL" id="GIG89275.1"/>
    </source>
</evidence>
<proteinExistence type="predicted"/>
<dbReference type="Proteomes" id="UP000646749">
    <property type="component" value="Unassembled WGS sequence"/>
</dbReference>